<dbReference type="PATRIC" id="fig|1304284.3.peg.2237"/>
<dbReference type="EMBL" id="ARZA01000256">
    <property type="protein sequence ID" value="EOC99645.1"/>
    <property type="molecule type" value="Genomic_DNA"/>
</dbReference>
<dbReference type="PANTHER" id="PTHR33393:SF12">
    <property type="entry name" value="CAPSULE BIOSYNTHESIS PROTEIN CAPA"/>
    <property type="match status" value="1"/>
</dbReference>
<organism evidence="3 4">
    <name type="scientific">Caldisalinibacter kiritimatiensis</name>
    <dbReference type="NCBI Taxonomy" id="1304284"/>
    <lineage>
        <taxon>Bacteria</taxon>
        <taxon>Bacillati</taxon>
        <taxon>Bacillota</taxon>
        <taxon>Tissierellia</taxon>
        <taxon>Tissierellales</taxon>
        <taxon>Thermohalobacteraceae</taxon>
        <taxon>Caldisalinibacter</taxon>
    </lineage>
</organism>
<evidence type="ECO:0000259" key="2">
    <source>
        <dbReference type="SMART" id="SM00854"/>
    </source>
</evidence>
<dbReference type="eggNOG" id="COG2843">
    <property type="taxonomic scope" value="Bacteria"/>
</dbReference>
<dbReference type="AlphaFoldDB" id="R1CLR3"/>
<protein>
    <submittedName>
        <fullName evidence="3">Capsule biosynthesis protein capA</fullName>
    </submittedName>
</protein>
<dbReference type="RefSeq" id="WP_006316451.1">
    <property type="nucleotide sequence ID" value="NZ_ARZA01000256.1"/>
</dbReference>
<dbReference type="InterPro" id="IPR052169">
    <property type="entry name" value="CW_Biosynth-Accessory"/>
</dbReference>
<gene>
    <name evidence="3" type="ORF">L21TH_2288</name>
</gene>
<proteinExistence type="inferred from homology"/>
<evidence type="ECO:0000313" key="3">
    <source>
        <dbReference type="EMBL" id="EOC99645.1"/>
    </source>
</evidence>
<comment type="similarity">
    <text evidence="1">Belongs to the CapA family.</text>
</comment>
<dbReference type="InterPro" id="IPR029052">
    <property type="entry name" value="Metallo-depent_PP-like"/>
</dbReference>
<reference evidence="3 4" key="1">
    <citation type="journal article" date="2015" name="Geomicrobiol. J.">
        <title>Caldisalinibacter kiritimatiensis gen. nov., sp. nov., a moderately thermohalophilic thiosulfate-reducing bacterium from a hypersaline microbial mat.</title>
        <authorList>
            <person name="Ben Hania W."/>
            <person name="Joseph M."/>
            <person name="Fiebig A."/>
            <person name="Bunk B."/>
            <person name="Klenk H.-P."/>
            <person name="Fardeau M.-L."/>
            <person name="Spring S."/>
        </authorList>
    </citation>
    <scope>NUCLEOTIDE SEQUENCE [LARGE SCALE GENOMIC DNA]</scope>
    <source>
        <strain evidence="3 4">L21-TH-D2</strain>
    </source>
</reference>
<dbReference type="InterPro" id="IPR019079">
    <property type="entry name" value="Capsule_synth_CapA"/>
</dbReference>
<dbReference type="Pfam" id="PF09587">
    <property type="entry name" value="PGA_cap"/>
    <property type="match status" value="1"/>
</dbReference>
<sequence>MKKRKIVISLVILLFLSSVFLAKFFSSSIGTSGDLEFINFNKNVKTLNKREIKYIRNPNMGKINISIAATGDIMFHTTQIISAYDNKTGTYDFESPFKPVKKYIESADIAIGNLETVTAGREHGFTGYPRFNSPKVVVRALKNTGYDILATANNHSLDRGKEGIIETIDNIKTYGLKNIGTYKTPNNDILIENVKGVKVAFLCYTYGCNGLESLLTKDELKYMINLIDEDRIKNDIEKTKLAGADFTVIFIHWGNEYHRNASPFQKQLAEKMVKWGADIILGSHPHVVQESDILEYNGENKFIIYSMGNFISNQRYETVNNRYTEDGVIVILKLQKDYVNEIISIESIEYIPTWVNRYRKDGKYKYEILPVEEYLNNKAQDLSKEVFSRMKKSFNSTMTKMDQR</sequence>
<dbReference type="PANTHER" id="PTHR33393">
    <property type="entry name" value="POLYGLUTAMINE SYNTHESIS ACCESSORY PROTEIN RV0574C-RELATED"/>
    <property type="match status" value="1"/>
</dbReference>
<comment type="caution">
    <text evidence="3">The sequence shown here is derived from an EMBL/GenBank/DDBJ whole genome shotgun (WGS) entry which is preliminary data.</text>
</comment>
<keyword evidence="4" id="KW-1185">Reference proteome</keyword>
<name>R1CLR3_9FIRM</name>
<dbReference type="Proteomes" id="UP000013378">
    <property type="component" value="Unassembled WGS sequence"/>
</dbReference>
<dbReference type="OrthoDB" id="9810906at2"/>
<evidence type="ECO:0000256" key="1">
    <source>
        <dbReference type="ARBA" id="ARBA00005662"/>
    </source>
</evidence>
<dbReference type="STRING" id="1304284.L21TH_2288"/>
<accession>R1CLR3</accession>
<dbReference type="SUPFAM" id="SSF56300">
    <property type="entry name" value="Metallo-dependent phosphatases"/>
    <property type="match status" value="1"/>
</dbReference>
<feature type="domain" description="Capsule synthesis protein CapA" evidence="2">
    <location>
        <begin position="66"/>
        <end position="314"/>
    </location>
</feature>
<dbReference type="CDD" id="cd07381">
    <property type="entry name" value="MPP_CapA"/>
    <property type="match status" value="1"/>
</dbReference>
<evidence type="ECO:0000313" key="4">
    <source>
        <dbReference type="Proteomes" id="UP000013378"/>
    </source>
</evidence>
<dbReference type="Gene3D" id="3.60.21.10">
    <property type="match status" value="1"/>
</dbReference>
<dbReference type="SMART" id="SM00854">
    <property type="entry name" value="PGA_cap"/>
    <property type="match status" value="1"/>
</dbReference>